<reference evidence="4" key="1">
    <citation type="submission" date="2019-04" db="EMBL/GenBank/DDBJ databases">
        <title>Evolution of Biomass-Degrading Anaerobic Consortia Revealed by Metagenomics.</title>
        <authorList>
            <person name="Peng X."/>
        </authorList>
    </citation>
    <scope>NUCLEOTIDE SEQUENCE</scope>
    <source>
        <strain evidence="4">SIG12</strain>
    </source>
</reference>
<feature type="transmembrane region" description="Helical" evidence="2">
    <location>
        <begin position="39"/>
        <end position="62"/>
    </location>
</feature>
<feature type="transmembrane region" description="Helical" evidence="2">
    <location>
        <begin position="192"/>
        <end position="213"/>
    </location>
</feature>
<dbReference type="InterPro" id="IPR001932">
    <property type="entry name" value="PPM-type_phosphatase-like_dom"/>
</dbReference>
<dbReference type="InterPro" id="IPR036457">
    <property type="entry name" value="PPM-type-like_dom_sf"/>
</dbReference>
<dbReference type="Proteomes" id="UP000762703">
    <property type="component" value="Unassembled WGS sequence"/>
</dbReference>
<dbReference type="RefSeq" id="WP_303736193.1">
    <property type="nucleotide sequence ID" value="NZ_SUTE01000015.1"/>
</dbReference>
<feature type="transmembrane region" description="Helical" evidence="2">
    <location>
        <begin position="148"/>
        <end position="171"/>
    </location>
</feature>
<dbReference type="SUPFAM" id="SSF81606">
    <property type="entry name" value="PP2C-like"/>
    <property type="match status" value="1"/>
</dbReference>
<name>A0A8T3V9Y1_9EURY</name>
<evidence type="ECO:0000313" key="4">
    <source>
        <dbReference type="EMBL" id="MBE6504547.1"/>
    </source>
</evidence>
<dbReference type="Pfam" id="PF07228">
    <property type="entry name" value="SpoIIE"/>
    <property type="match status" value="1"/>
</dbReference>
<protein>
    <submittedName>
        <fullName evidence="4">Serine/threonine protein phosphatase</fullName>
    </submittedName>
</protein>
<keyword evidence="2" id="KW-0812">Transmembrane</keyword>
<organism evidence="4 5">
    <name type="scientific">Methanobrevibacter millerae</name>
    <dbReference type="NCBI Taxonomy" id="230361"/>
    <lineage>
        <taxon>Archaea</taxon>
        <taxon>Methanobacteriati</taxon>
        <taxon>Methanobacteriota</taxon>
        <taxon>Methanomada group</taxon>
        <taxon>Methanobacteria</taxon>
        <taxon>Methanobacteriales</taxon>
        <taxon>Methanobacteriaceae</taxon>
        <taxon>Methanobrevibacter</taxon>
    </lineage>
</organism>
<keyword evidence="2" id="KW-0472">Membrane</keyword>
<feature type="transmembrane region" description="Helical" evidence="2">
    <location>
        <begin position="255"/>
        <end position="277"/>
    </location>
</feature>
<dbReference type="PANTHER" id="PTHR43156:SF2">
    <property type="entry name" value="STAGE II SPORULATION PROTEIN E"/>
    <property type="match status" value="1"/>
</dbReference>
<dbReference type="EMBL" id="SUTE01000015">
    <property type="protein sequence ID" value="MBE6504547.1"/>
    <property type="molecule type" value="Genomic_DNA"/>
</dbReference>
<keyword evidence="2" id="KW-1133">Transmembrane helix</keyword>
<feature type="transmembrane region" description="Helical" evidence="2">
    <location>
        <begin position="74"/>
        <end position="92"/>
    </location>
</feature>
<dbReference type="InterPro" id="IPR052016">
    <property type="entry name" value="Bact_Sigma-Reg"/>
</dbReference>
<dbReference type="PANTHER" id="PTHR43156">
    <property type="entry name" value="STAGE II SPORULATION PROTEIN E-RELATED"/>
    <property type="match status" value="1"/>
</dbReference>
<gene>
    <name evidence="4" type="ORF">E7Z73_02210</name>
</gene>
<feature type="transmembrane region" description="Helical" evidence="2">
    <location>
        <begin position="219"/>
        <end position="235"/>
    </location>
</feature>
<dbReference type="Gene3D" id="3.60.40.10">
    <property type="entry name" value="PPM-type phosphatase domain"/>
    <property type="match status" value="1"/>
</dbReference>
<evidence type="ECO:0000259" key="3">
    <source>
        <dbReference type="SMART" id="SM00331"/>
    </source>
</evidence>
<feature type="transmembrane region" description="Helical" evidence="2">
    <location>
        <begin position="6"/>
        <end position="27"/>
    </location>
</feature>
<feature type="domain" description="PPM-type phosphatase" evidence="3">
    <location>
        <begin position="414"/>
        <end position="626"/>
    </location>
</feature>
<evidence type="ECO:0000256" key="2">
    <source>
        <dbReference type="SAM" id="Phobius"/>
    </source>
</evidence>
<dbReference type="AlphaFoldDB" id="A0A8T3V9Y1"/>
<evidence type="ECO:0000313" key="5">
    <source>
        <dbReference type="Proteomes" id="UP000762703"/>
    </source>
</evidence>
<accession>A0A8T3V9Y1</accession>
<sequence>MKSKIIKILISYLITEVIFLIFSHSLFLDLGILDAHLGLLFVFGLLFGPHGALGAVLGDLTIDIFTGFDDPQFLIIHFISAIVSFSVSYLAYKLWYTEFITKKITKPKLDNIYHLMLFLSSIIICGLIFSGVHAIMDGIFYGPAYDELFFVSYFLNFINIAFITGILGIWICNKLDFVETPKISKRPLNKKLYRILFYLLLLVSILSTASLVLNLGTNIAIVEIALIMILLIAYLTKPFKNEIKESAKNTIVENVIRNFLIISLIITVLGVIFSILSYDYIMTLPKASIYLLFIPALIISDTVLILFFIPGIIILRYIEKKVLKPISSFSEIEEFIKENEKIESEGLVEIYSKYISEQNEIGTLARSYTDLINHNNNYIENIHEIQGEKERIKAELDIATKIQAENLPVSAIENDSFTVNGYSHPAKEVGGDFFDYYMLDEDNLAIVIGDASGKGVPAALIAMITQVRLKEMLDHVQNPAEVLYRLNNQLNENNSEAMFLTLWLGIYNRKNKKLTYSNAGHNPPLIKKNNKFEYLNIDAGIVLGIMEDYEYEKEEILLDDEIILYTDGITDANNIDNEMYGEERLLNFMNRFKSNNDLIRPLLNDISSFTKGAEQYDDMTLVYLKIKDD</sequence>
<feature type="transmembrane region" description="Helical" evidence="2">
    <location>
        <begin position="289"/>
        <end position="315"/>
    </location>
</feature>
<proteinExistence type="predicted"/>
<feature type="transmembrane region" description="Helical" evidence="2">
    <location>
        <begin position="112"/>
        <end position="136"/>
    </location>
</feature>
<dbReference type="SMART" id="SM00331">
    <property type="entry name" value="PP2C_SIG"/>
    <property type="match status" value="1"/>
</dbReference>
<dbReference type="GO" id="GO:0016791">
    <property type="term" value="F:phosphatase activity"/>
    <property type="evidence" value="ECO:0007669"/>
    <property type="project" value="TreeGrafter"/>
</dbReference>
<comment type="caution">
    <text evidence="4">The sequence shown here is derived from an EMBL/GenBank/DDBJ whole genome shotgun (WGS) entry which is preliminary data.</text>
</comment>
<keyword evidence="1" id="KW-0378">Hydrolase</keyword>
<evidence type="ECO:0000256" key="1">
    <source>
        <dbReference type="ARBA" id="ARBA00022801"/>
    </source>
</evidence>